<evidence type="ECO:0000313" key="1">
    <source>
        <dbReference type="EMBL" id="MQM15753.1"/>
    </source>
</evidence>
<evidence type="ECO:0000313" key="2">
    <source>
        <dbReference type="Proteomes" id="UP000652761"/>
    </source>
</evidence>
<gene>
    <name evidence="1" type="ORF">Taro_048704</name>
</gene>
<organism evidence="1 2">
    <name type="scientific">Colocasia esculenta</name>
    <name type="common">Wild taro</name>
    <name type="synonym">Arum esculentum</name>
    <dbReference type="NCBI Taxonomy" id="4460"/>
    <lineage>
        <taxon>Eukaryota</taxon>
        <taxon>Viridiplantae</taxon>
        <taxon>Streptophyta</taxon>
        <taxon>Embryophyta</taxon>
        <taxon>Tracheophyta</taxon>
        <taxon>Spermatophyta</taxon>
        <taxon>Magnoliopsida</taxon>
        <taxon>Liliopsida</taxon>
        <taxon>Araceae</taxon>
        <taxon>Aroideae</taxon>
        <taxon>Colocasieae</taxon>
        <taxon>Colocasia</taxon>
    </lineage>
</organism>
<dbReference type="AlphaFoldDB" id="A0A843X8V7"/>
<sequence length="114" mass="12886">MHTSSSSRRTQGEELRKVQEQRENLAEVCVGKFSSVALPERAPLRVLLTPLEEFKQYLSTVIRWFPTDEGRLSTDEVYLSTSTEFSGILGSGSRISVDKQVLAVDRCDLNFQEC</sequence>
<dbReference type="EMBL" id="NMUH01006668">
    <property type="protein sequence ID" value="MQM15753.1"/>
    <property type="molecule type" value="Genomic_DNA"/>
</dbReference>
<proteinExistence type="predicted"/>
<keyword evidence="2" id="KW-1185">Reference proteome</keyword>
<reference evidence="1" key="1">
    <citation type="submission" date="2017-07" db="EMBL/GenBank/DDBJ databases">
        <title>Taro Niue Genome Assembly and Annotation.</title>
        <authorList>
            <person name="Atibalentja N."/>
            <person name="Keating K."/>
            <person name="Fields C.J."/>
        </authorList>
    </citation>
    <scope>NUCLEOTIDE SEQUENCE</scope>
    <source>
        <strain evidence="1">Niue_2</strain>
        <tissue evidence="1">Leaf</tissue>
    </source>
</reference>
<accession>A0A843X8V7</accession>
<comment type="caution">
    <text evidence="1">The sequence shown here is derived from an EMBL/GenBank/DDBJ whole genome shotgun (WGS) entry which is preliminary data.</text>
</comment>
<protein>
    <submittedName>
        <fullName evidence="1">Uncharacterized protein</fullName>
    </submittedName>
</protein>
<name>A0A843X8V7_COLES</name>
<dbReference type="Proteomes" id="UP000652761">
    <property type="component" value="Unassembled WGS sequence"/>
</dbReference>